<accession>A0ACD4UHJ1</accession>
<name>A0ACD4UHJ1_9CAUD</name>
<keyword evidence="2" id="KW-1185">Reference proteome</keyword>
<sequence length="35" mass="3915">MTLCVLIEAFLDALEKQFRVNDLGTQADYALARGK</sequence>
<dbReference type="Proteomes" id="UP001654496">
    <property type="component" value="Segment"/>
</dbReference>
<proteinExistence type="predicted"/>
<protein>
    <submittedName>
        <fullName evidence="1">Uncharacterized protein</fullName>
    </submittedName>
</protein>
<evidence type="ECO:0000313" key="1">
    <source>
        <dbReference type="EMBL" id="WKW85498.1"/>
    </source>
</evidence>
<dbReference type="EMBL" id="OR159659">
    <property type="protein sequence ID" value="WKW85498.1"/>
    <property type="molecule type" value="Genomic_DNA"/>
</dbReference>
<reference evidence="1" key="1">
    <citation type="submission" date="2023-06" db="EMBL/GenBank/DDBJ databases">
        <authorList>
            <person name="DeJong R.J."/>
            <person name="Yoon E."/>
            <person name="Radersma M."/>
            <person name="Veenstra M."/>
            <person name="Churu J."/>
            <person name="Moleakunnel K."/>
            <person name="Weaver G."/>
            <person name="Hill E."/>
            <person name="Janvier A."/>
            <person name="Harlow L."/>
            <person name="Kramer C."/>
            <person name="Seinen K."/>
            <person name="Chen A."/>
            <person name="Minasian M."/>
            <person name="Doorn S."/>
            <person name="Dole C."/>
            <person name="Ramsey F."/>
            <person name="Nieze J."/>
            <person name="Baker A."/>
            <person name="Swierenga S."/>
            <person name="White A."/>
            <person name="Howland A."/>
            <person name="Ko C."/>
            <person name="Russell D.A."/>
            <person name="Jacobs-Sera D."/>
            <person name="Hatfull G.F."/>
        </authorList>
    </citation>
    <scope>NUCLEOTIDE SEQUENCE</scope>
</reference>
<gene>
    <name evidence="1" type="primary">46</name>
    <name evidence="1" type="ORF">SEA_REYNAULD_46</name>
</gene>
<evidence type="ECO:0000313" key="2">
    <source>
        <dbReference type="Proteomes" id="UP001654496"/>
    </source>
</evidence>
<organism evidence="1 2">
    <name type="scientific">Rhodococcus phage Reynauld</name>
    <dbReference type="NCBI Taxonomy" id="3062845"/>
    <lineage>
        <taxon>Viruses</taxon>
        <taxon>Duplodnaviria</taxon>
        <taxon>Heunggongvirae</taxon>
        <taxon>Uroviricota</taxon>
        <taxon>Caudoviricetes</taxon>
        <taxon>Caudoviricetes incertae sedis</taxon>
        <taxon>Reynauldvirus</taxon>
        <taxon>Reynauldvirus reynauld</taxon>
    </lineage>
</organism>